<evidence type="ECO:0008006" key="3">
    <source>
        <dbReference type="Google" id="ProtNLM"/>
    </source>
</evidence>
<comment type="caution">
    <text evidence="1">The sequence shown here is derived from an EMBL/GenBank/DDBJ whole genome shotgun (WGS) entry which is preliminary data.</text>
</comment>
<sequence length="93" mass="10903">MQDGSNFFVRVNYSIERDNSRENNRRAYIRNITDVNEGRYLIGGGFFTKDRGSFVFKAKTLKEANEIAKNNIFIKNKYCKYELIILDNRVPLA</sequence>
<proteinExistence type="predicted"/>
<evidence type="ECO:0000313" key="1">
    <source>
        <dbReference type="EMBL" id="MCY6958138.1"/>
    </source>
</evidence>
<protein>
    <recommendedName>
        <fullName evidence="3">YCII-related domain-containing protein</fullName>
    </recommendedName>
</protein>
<reference evidence="1" key="1">
    <citation type="submission" date="2022-12" db="EMBL/GenBank/DDBJ databases">
        <title>Clostridium sp. nov., isolated from industrial wastewater.</title>
        <authorList>
            <person name="Jiayan W."/>
        </authorList>
    </citation>
    <scope>NUCLEOTIDE SEQUENCE</scope>
    <source>
        <strain evidence="1">ZC22-4</strain>
    </source>
</reference>
<name>A0ABT4D783_9CLOT</name>
<keyword evidence="2" id="KW-1185">Reference proteome</keyword>
<accession>A0ABT4D783</accession>
<gene>
    <name evidence="1" type="ORF">OW729_05885</name>
</gene>
<organism evidence="1 2">
    <name type="scientific">Clostridium brassicae</name>
    <dbReference type="NCBI Taxonomy" id="2999072"/>
    <lineage>
        <taxon>Bacteria</taxon>
        <taxon>Bacillati</taxon>
        <taxon>Bacillota</taxon>
        <taxon>Clostridia</taxon>
        <taxon>Eubacteriales</taxon>
        <taxon>Clostridiaceae</taxon>
        <taxon>Clostridium</taxon>
    </lineage>
</organism>
<dbReference type="EMBL" id="JAPQFJ010000004">
    <property type="protein sequence ID" value="MCY6958138.1"/>
    <property type="molecule type" value="Genomic_DNA"/>
</dbReference>
<evidence type="ECO:0000313" key="2">
    <source>
        <dbReference type="Proteomes" id="UP001144612"/>
    </source>
</evidence>
<dbReference type="RefSeq" id="WP_268060547.1">
    <property type="nucleotide sequence ID" value="NZ_JAPQFJ010000004.1"/>
</dbReference>
<dbReference type="Proteomes" id="UP001144612">
    <property type="component" value="Unassembled WGS sequence"/>
</dbReference>